<dbReference type="InterPro" id="IPR006619">
    <property type="entry name" value="PGRP_domain_met/bac"/>
</dbReference>
<dbReference type="GO" id="GO:0009253">
    <property type="term" value="P:peptidoglycan catabolic process"/>
    <property type="evidence" value="ECO:0007669"/>
    <property type="project" value="InterPro"/>
</dbReference>
<dbReference type="PANTHER" id="PTHR11022:SF66">
    <property type="entry name" value="N-ACETYLMURAMOYL-L-ALANINE AMIDASE"/>
    <property type="match status" value="1"/>
</dbReference>
<accession>A0A8C5I478</accession>
<dbReference type="SUPFAM" id="SSF55846">
    <property type="entry name" value="N-acetylmuramoyl-L-alanine amidase-like"/>
    <property type="match status" value="1"/>
</dbReference>
<dbReference type="Ensembl" id="ENSGWIT00000058290.1">
    <property type="protein sequence ID" value="ENSGWIP00000054077.1"/>
    <property type="gene ID" value="ENSGWIG00000025908.1"/>
</dbReference>
<dbReference type="GO" id="GO:0008270">
    <property type="term" value="F:zinc ion binding"/>
    <property type="evidence" value="ECO:0007669"/>
    <property type="project" value="InterPro"/>
</dbReference>
<name>A0A8C5I478_GOUWI</name>
<dbReference type="Gene3D" id="3.40.80.10">
    <property type="entry name" value="Peptidoglycan recognition protein-like"/>
    <property type="match status" value="1"/>
</dbReference>
<evidence type="ECO:0000259" key="4">
    <source>
        <dbReference type="SMART" id="SM00701"/>
    </source>
</evidence>
<dbReference type="Pfam" id="PF01510">
    <property type="entry name" value="Amidase_2"/>
    <property type="match status" value="1"/>
</dbReference>
<dbReference type="FunFam" id="3.40.80.10:FF:000001">
    <property type="entry name" value="Peptidoglycan recognition protein 1"/>
    <property type="match status" value="1"/>
</dbReference>
<feature type="domain" description="N-acetylmuramoyl-L-alanine amidase" evidence="3">
    <location>
        <begin position="325"/>
        <end position="467"/>
    </location>
</feature>
<dbReference type="PANTHER" id="PTHR11022">
    <property type="entry name" value="PEPTIDOGLYCAN RECOGNITION PROTEIN"/>
    <property type="match status" value="1"/>
</dbReference>
<reference evidence="5" key="2">
    <citation type="submission" date="2025-08" db="UniProtKB">
        <authorList>
            <consortium name="Ensembl"/>
        </authorList>
    </citation>
    <scope>IDENTIFICATION</scope>
</reference>
<dbReference type="InterPro" id="IPR002502">
    <property type="entry name" value="Amidase_domain"/>
</dbReference>
<organism evidence="5 6">
    <name type="scientific">Gouania willdenowi</name>
    <name type="common">Blunt-snouted clingfish</name>
    <name type="synonym">Lepadogaster willdenowi</name>
    <dbReference type="NCBI Taxonomy" id="441366"/>
    <lineage>
        <taxon>Eukaryota</taxon>
        <taxon>Metazoa</taxon>
        <taxon>Chordata</taxon>
        <taxon>Craniata</taxon>
        <taxon>Vertebrata</taxon>
        <taxon>Euteleostomi</taxon>
        <taxon>Actinopterygii</taxon>
        <taxon>Neopterygii</taxon>
        <taxon>Teleostei</taxon>
        <taxon>Neoteleostei</taxon>
        <taxon>Acanthomorphata</taxon>
        <taxon>Ovalentaria</taxon>
        <taxon>Blenniimorphae</taxon>
        <taxon>Blenniiformes</taxon>
        <taxon>Gobiesocoidei</taxon>
        <taxon>Gobiesocidae</taxon>
        <taxon>Gobiesocinae</taxon>
        <taxon>Gouania</taxon>
    </lineage>
</organism>
<sequence>MIVFATIKLSANLLKEVNFNLIKCLCVLSGVHSCKMDSFIQAVKQIEDSEPNLSPLALVRSLRRSAGLDDEMTIYFLGASYNLSDAVVLINASSISFFHKAIHHMVTDAGEERGVVLTPDGTTVALAPLLLGIESGLKARAEGTPAVGLFPLTLGRILGLSFFRLQNVQPCHRLGPNGCWDNMEHPKVFRLARAATLATDALINGGMDGVILGSRLSNLSASEQPPALSEILKGYYVFSQHEGRSLNVLRHPVSPKRRELSRASLQPLELHKEVMETLALVWKLEKIKWIAEVTGIGRVVKEGLNVFVHKYWDCPQVISRCQWGAQPFRGTPIPLSLPLPFLYIHHTENPSEPCLTFEKCASDMRAIQRYHQDERGWSDIGYSFVIGSEGHIFEGRGWEIQGRHTKGHNSIGYGVSVIGNYNSTLPSVEAMDLIRHRFYQCAVDGGGLMANFTLHGHRQVVATDCPGDAFFEEIKTWEHFRD</sequence>
<evidence type="ECO:0000256" key="2">
    <source>
        <dbReference type="ARBA" id="ARBA00022859"/>
    </source>
</evidence>
<dbReference type="GO" id="GO:0008745">
    <property type="term" value="F:N-acetylmuramoyl-L-alanine amidase activity"/>
    <property type="evidence" value="ECO:0007669"/>
    <property type="project" value="InterPro"/>
</dbReference>
<reference evidence="5" key="3">
    <citation type="submission" date="2025-09" db="UniProtKB">
        <authorList>
            <consortium name="Ensembl"/>
        </authorList>
    </citation>
    <scope>IDENTIFICATION</scope>
</reference>
<keyword evidence="6" id="KW-1185">Reference proteome</keyword>
<dbReference type="InterPro" id="IPR015510">
    <property type="entry name" value="PGRP"/>
</dbReference>
<protein>
    <submittedName>
        <fullName evidence="5">N-acetylmuramoyl-L-alanine amidase-like</fullName>
    </submittedName>
</protein>
<dbReference type="InterPro" id="IPR036505">
    <property type="entry name" value="Amidase/PGRP_sf"/>
</dbReference>
<dbReference type="SMART" id="SM00701">
    <property type="entry name" value="PGRP"/>
    <property type="match status" value="1"/>
</dbReference>
<dbReference type="Proteomes" id="UP000694680">
    <property type="component" value="Chromosome 1"/>
</dbReference>
<dbReference type="GO" id="GO:0002376">
    <property type="term" value="P:immune system process"/>
    <property type="evidence" value="ECO:0007669"/>
    <property type="project" value="UniProtKB-KW"/>
</dbReference>
<proteinExistence type="inferred from homology"/>
<comment type="similarity">
    <text evidence="1">Belongs to the N-acetylmuramoyl-L-alanine amidase 2 family.</text>
</comment>
<dbReference type="AlphaFoldDB" id="A0A8C5I478"/>
<dbReference type="CDD" id="cd06583">
    <property type="entry name" value="PGRP"/>
    <property type="match status" value="1"/>
</dbReference>
<reference evidence="5" key="1">
    <citation type="submission" date="2020-06" db="EMBL/GenBank/DDBJ databases">
        <authorList>
            <consortium name="Wellcome Sanger Institute Data Sharing"/>
        </authorList>
    </citation>
    <scope>NUCLEOTIDE SEQUENCE [LARGE SCALE GENOMIC DNA]</scope>
</reference>
<evidence type="ECO:0000313" key="5">
    <source>
        <dbReference type="Ensembl" id="ENSGWIP00000054077.1"/>
    </source>
</evidence>
<keyword evidence="2" id="KW-0391">Immunity</keyword>
<evidence type="ECO:0000313" key="6">
    <source>
        <dbReference type="Proteomes" id="UP000694680"/>
    </source>
</evidence>
<dbReference type="SMART" id="SM00644">
    <property type="entry name" value="Ami_2"/>
    <property type="match status" value="1"/>
</dbReference>
<feature type="domain" description="Peptidoglycan recognition protein family" evidence="4">
    <location>
        <begin position="315"/>
        <end position="461"/>
    </location>
</feature>
<evidence type="ECO:0000259" key="3">
    <source>
        <dbReference type="SMART" id="SM00644"/>
    </source>
</evidence>
<gene>
    <name evidence="5" type="primary">LOC114456197</name>
</gene>
<evidence type="ECO:0000256" key="1">
    <source>
        <dbReference type="ARBA" id="ARBA00007553"/>
    </source>
</evidence>